<dbReference type="GO" id="GO:0098703">
    <property type="term" value="P:calcium ion import across plasma membrane"/>
    <property type="evidence" value="ECO:0007669"/>
    <property type="project" value="TreeGrafter"/>
</dbReference>
<evidence type="ECO:0000256" key="4">
    <source>
        <dbReference type="ARBA" id="ARBA00023303"/>
    </source>
</evidence>
<comment type="caution">
    <text evidence="5">The sequence shown here is derived from an EMBL/GenBank/DDBJ whole genome shotgun (WGS) entry which is preliminary data.</text>
</comment>
<organism evidence="5 6">
    <name type="scientific">Drosophila navojoa</name>
    <name type="common">Fruit fly</name>
    <dbReference type="NCBI Taxonomy" id="7232"/>
    <lineage>
        <taxon>Eukaryota</taxon>
        <taxon>Metazoa</taxon>
        <taxon>Ecdysozoa</taxon>
        <taxon>Arthropoda</taxon>
        <taxon>Hexapoda</taxon>
        <taxon>Insecta</taxon>
        <taxon>Pterygota</taxon>
        <taxon>Neoptera</taxon>
        <taxon>Endopterygota</taxon>
        <taxon>Diptera</taxon>
        <taxon>Brachycera</taxon>
        <taxon>Muscomorpha</taxon>
        <taxon>Ephydroidea</taxon>
        <taxon>Drosophilidae</taxon>
        <taxon>Drosophila</taxon>
    </lineage>
</organism>
<accession>A0A484AU57</accession>
<protein>
    <submittedName>
        <fullName evidence="5">Uncharacterized protein</fullName>
    </submittedName>
</protein>
<reference evidence="5 6" key="1">
    <citation type="journal article" date="2019" name="J. Hered.">
        <title>An Improved Genome Assembly for Drosophila navojoa, the Basal Species in the mojavensis Cluster.</title>
        <authorList>
            <person name="Vanderlinde T."/>
            <person name="Dupim E.G."/>
            <person name="Nazario-Yepiz N.O."/>
            <person name="Carvalho A.B."/>
        </authorList>
    </citation>
    <scope>NUCLEOTIDE SEQUENCE [LARGE SCALE GENOMIC DNA]</scope>
    <source>
        <strain evidence="5">Navoj_Jal97</strain>
        <tissue evidence="5">Whole organism</tissue>
    </source>
</reference>
<dbReference type="EMBL" id="LSRL02001324">
    <property type="protein sequence ID" value="TDG39141.1"/>
    <property type="molecule type" value="Genomic_DNA"/>
</dbReference>
<keyword evidence="1" id="KW-0813">Transport</keyword>
<keyword evidence="6" id="KW-1185">Reference proteome</keyword>
<evidence type="ECO:0000313" key="6">
    <source>
        <dbReference type="Proteomes" id="UP000295192"/>
    </source>
</evidence>
<name>A0A484AU57_DRONA</name>
<keyword evidence="2" id="KW-0851">Voltage-gated channel</keyword>
<dbReference type="InterPro" id="IPR050599">
    <property type="entry name" value="VDCC_alpha-1_subunit"/>
</dbReference>
<dbReference type="GO" id="GO:0008331">
    <property type="term" value="F:high voltage-gated calcium channel activity"/>
    <property type="evidence" value="ECO:0007669"/>
    <property type="project" value="TreeGrafter"/>
</dbReference>
<dbReference type="AlphaFoldDB" id="A0A484AU57"/>
<dbReference type="PANTHER" id="PTHR45628:SF22">
    <property type="entry name" value="VOLTAGE-DEPENDENT T-TYPE CALCIUM CHANNEL SUBUNIT ALPHA"/>
    <property type="match status" value="1"/>
</dbReference>
<dbReference type="PANTHER" id="PTHR45628">
    <property type="entry name" value="VOLTAGE-DEPENDENT CALCIUM CHANNEL TYPE A SUBUNIT ALPHA-1"/>
    <property type="match status" value="1"/>
</dbReference>
<sequence length="162" mass="18348">MVHNVFISSVCLDNRKLFVYLTERNTRHSLYPSSNCRSLSQYYEFSKDQDYICSTPEDSGMHLCGNFPPYRIGSLVCTEEAKLLDLNEPTNTSCVNWNQYYTTCKQSGENPFQGTISFDNIGMAWVAIFLQQQQQTRQQQQQQQLSNLHRALAAAAAAAAAS</sequence>
<evidence type="ECO:0000256" key="2">
    <source>
        <dbReference type="ARBA" id="ARBA00022882"/>
    </source>
</evidence>
<dbReference type="STRING" id="7232.A0A484AU57"/>
<evidence type="ECO:0000313" key="5">
    <source>
        <dbReference type="EMBL" id="TDG39141.1"/>
    </source>
</evidence>
<evidence type="ECO:0000256" key="1">
    <source>
        <dbReference type="ARBA" id="ARBA00022448"/>
    </source>
</evidence>
<proteinExistence type="predicted"/>
<dbReference type="GO" id="GO:0005891">
    <property type="term" value="C:voltage-gated calcium channel complex"/>
    <property type="evidence" value="ECO:0007669"/>
    <property type="project" value="TreeGrafter"/>
</dbReference>
<gene>
    <name evidence="5" type="ORF">AWZ03_014437</name>
</gene>
<keyword evidence="4" id="KW-0407">Ion channel</keyword>
<dbReference type="Proteomes" id="UP000295192">
    <property type="component" value="Unassembled WGS sequence"/>
</dbReference>
<evidence type="ECO:0000256" key="3">
    <source>
        <dbReference type="ARBA" id="ARBA00023065"/>
    </source>
</evidence>
<dbReference type="OrthoDB" id="416585at2759"/>
<keyword evidence="3" id="KW-0406">Ion transport</keyword>